<keyword evidence="2" id="KW-1185">Reference proteome</keyword>
<dbReference type="Proteomes" id="UP001054945">
    <property type="component" value="Unassembled WGS sequence"/>
</dbReference>
<reference evidence="1 2" key="1">
    <citation type="submission" date="2021-06" db="EMBL/GenBank/DDBJ databases">
        <title>Caerostris extrusa draft genome.</title>
        <authorList>
            <person name="Kono N."/>
            <person name="Arakawa K."/>
        </authorList>
    </citation>
    <scope>NUCLEOTIDE SEQUENCE [LARGE SCALE GENOMIC DNA]</scope>
</reference>
<accession>A0AAV4XJH8</accession>
<organism evidence="1 2">
    <name type="scientific">Caerostris extrusa</name>
    <name type="common">Bark spider</name>
    <name type="synonym">Caerostris bankana</name>
    <dbReference type="NCBI Taxonomy" id="172846"/>
    <lineage>
        <taxon>Eukaryota</taxon>
        <taxon>Metazoa</taxon>
        <taxon>Ecdysozoa</taxon>
        <taxon>Arthropoda</taxon>
        <taxon>Chelicerata</taxon>
        <taxon>Arachnida</taxon>
        <taxon>Araneae</taxon>
        <taxon>Araneomorphae</taxon>
        <taxon>Entelegynae</taxon>
        <taxon>Araneoidea</taxon>
        <taxon>Araneidae</taxon>
        <taxon>Caerostris</taxon>
    </lineage>
</organism>
<sequence>MPDKLPHATALVLYGLVSGLDNHGLRNGATKYLPAICPLAYASLVLGTGGQWHLAFGNCSRRVYSV</sequence>
<name>A0AAV4XJH8_CAEEX</name>
<protein>
    <submittedName>
        <fullName evidence="1">Uncharacterized protein</fullName>
    </submittedName>
</protein>
<evidence type="ECO:0000313" key="2">
    <source>
        <dbReference type="Proteomes" id="UP001054945"/>
    </source>
</evidence>
<evidence type="ECO:0000313" key="1">
    <source>
        <dbReference type="EMBL" id="GIY94798.1"/>
    </source>
</evidence>
<dbReference type="AlphaFoldDB" id="A0AAV4XJH8"/>
<gene>
    <name evidence="1" type="ORF">CEXT_810831</name>
</gene>
<proteinExistence type="predicted"/>
<comment type="caution">
    <text evidence="1">The sequence shown here is derived from an EMBL/GenBank/DDBJ whole genome shotgun (WGS) entry which is preliminary data.</text>
</comment>
<dbReference type="EMBL" id="BPLR01000433">
    <property type="protein sequence ID" value="GIY94798.1"/>
    <property type="molecule type" value="Genomic_DNA"/>
</dbReference>